<sequence length="264" mass="29853">MQLPMKPFTHFLTPLGRGSVVEEGPWHYGIDYITVYFRADPELLQQLLPQKLKVVDGTSVAYVSEFVSVSEKNPEAYYTDPSQTIYREAGVGVMCRYGDRTGVFYPFMWVDRDWAMIRGWLNGYPKKIADEIVMTRFHSHNKIIGLPREGVKVSGYCTRHGSRLLTLLVELKRAGGVEDLIRFGSTFGVRHFPTTHGSQTGVNELVEVIKTNMQASGIWVGDAELRLGESPAEELEFIKPLEVIKGLYYKAGFTIEGARVLERL</sequence>
<dbReference type="AlphaFoldDB" id="A0A833EAX2"/>
<protein>
    <submittedName>
        <fullName evidence="1">Acetoacetate decarboxylase</fullName>
    </submittedName>
</protein>
<dbReference type="InterPro" id="IPR010451">
    <property type="entry name" value="Acetoacetate_decarboxylase"/>
</dbReference>
<gene>
    <name evidence="1" type="ORF">EYH45_06040</name>
</gene>
<reference evidence="1" key="1">
    <citation type="journal article" date="2020" name="ISME J.">
        <title>Gammaproteobacteria mediating utilization of methyl-, sulfur- and petroleum organic compounds in deep ocean hydrothermal plumes.</title>
        <authorList>
            <person name="Zhou Z."/>
            <person name="Liu Y."/>
            <person name="Pan J."/>
            <person name="Cron B.R."/>
            <person name="Toner B.M."/>
            <person name="Anantharaman K."/>
            <person name="Breier J.A."/>
            <person name="Dick G.J."/>
            <person name="Li M."/>
        </authorList>
    </citation>
    <scope>NUCLEOTIDE SEQUENCE</scope>
    <source>
        <strain evidence="1">SZUA-1515</strain>
    </source>
</reference>
<proteinExistence type="predicted"/>
<dbReference type="SUPFAM" id="SSF160104">
    <property type="entry name" value="Acetoacetate decarboxylase-like"/>
    <property type="match status" value="1"/>
</dbReference>
<dbReference type="Proteomes" id="UP000608579">
    <property type="component" value="Unassembled WGS sequence"/>
</dbReference>
<accession>A0A833EAX2</accession>
<dbReference type="EMBL" id="DQVM01000113">
    <property type="protein sequence ID" value="HIQ30105.1"/>
    <property type="molecule type" value="Genomic_DNA"/>
</dbReference>
<name>A0A833EAX2_CALS0</name>
<comment type="caution">
    <text evidence="1">The sequence shown here is derived from an EMBL/GenBank/DDBJ whole genome shotgun (WGS) entry which is preliminary data.</text>
</comment>
<dbReference type="GO" id="GO:0016829">
    <property type="term" value="F:lyase activity"/>
    <property type="evidence" value="ECO:0007669"/>
    <property type="project" value="InterPro"/>
</dbReference>
<dbReference type="Gene3D" id="2.40.400.10">
    <property type="entry name" value="Acetoacetate decarboxylase-like"/>
    <property type="match status" value="1"/>
</dbReference>
<evidence type="ECO:0000313" key="2">
    <source>
        <dbReference type="Proteomes" id="UP000608579"/>
    </source>
</evidence>
<dbReference type="Pfam" id="PF06314">
    <property type="entry name" value="ADC"/>
    <property type="match status" value="1"/>
</dbReference>
<evidence type="ECO:0000313" key="1">
    <source>
        <dbReference type="EMBL" id="HIQ30105.1"/>
    </source>
</evidence>
<dbReference type="InterPro" id="IPR023375">
    <property type="entry name" value="ADC_dom_sf"/>
</dbReference>
<organism evidence="1 2">
    <name type="scientific">Caldiarchaeum subterraneum</name>
    <dbReference type="NCBI Taxonomy" id="311458"/>
    <lineage>
        <taxon>Archaea</taxon>
        <taxon>Nitrososphaerota</taxon>
        <taxon>Candidatus Caldarchaeales</taxon>
        <taxon>Candidatus Caldarchaeaceae</taxon>
        <taxon>Candidatus Caldarchaeum</taxon>
    </lineage>
</organism>